<evidence type="ECO:0000313" key="4">
    <source>
        <dbReference type="EMBL" id="EGT55191.1"/>
    </source>
</evidence>
<evidence type="ECO:0000313" key="5">
    <source>
        <dbReference type="Proteomes" id="UP000008068"/>
    </source>
</evidence>
<dbReference type="InParanoid" id="G0N8T1"/>
<evidence type="ECO:0000256" key="1">
    <source>
        <dbReference type="SAM" id="MobiDB-lite"/>
    </source>
</evidence>
<dbReference type="HOGENOM" id="CLU_039532_2_0_1"/>
<dbReference type="EMBL" id="GL379850">
    <property type="protein sequence ID" value="EGT55191.1"/>
    <property type="molecule type" value="Genomic_DNA"/>
</dbReference>
<dbReference type="PROSITE" id="PS51048">
    <property type="entry name" value="SGS"/>
    <property type="match status" value="1"/>
</dbReference>
<dbReference type="InterPro" id="IPR008978">
    <property type="entry name" value="HSP20-like_chaperone"/>
</dbReference>
<accession>G0N8T1</accession>
<dbReference type="CDD" id="cd06463">
    <property type="entry name" value="p23_like"/>
    <property type="match status" value="1"/>
</dbReference>
<reference evidence="5" key="1">
    <citation type="submission" date="2011-07" db="EMBL/GenBank/DDBJ databases">
        <authorList>
            <consortium name="Caenorhabditis brenneri Sequencing and Analysis Consortium"/>
            <person name="Wilson R.K."/>
        </authorList>
    </citation>
    <scope>NUCLEOTIDE SEQUENCE [LARGE SCALE GENOMIC DNA]</scope>
    <source>
        <strain evidence="5">PB2801</strain>
    </source>
</reference>
<dbReference type="eggNOG" id="KOG1309">
    <property type="taxonomic scope" value="Eukaryota"/>
</dbReference>
<dbReference type="OrthoDB" id="1898560at2759"/>
<dbReference type="FunCoup" id="G0N8T1">
    <property type="interactions" value="3246"/>
</dbReference>
<dbReference type="InterPro" id="IPR007052">
    <property type="entry name" value="CS_dom"/>
</dbReference>
<dbReference type="Gene3D" id="2.60.40.790">
    <property type="match status" value="1"/>
</dbReference>
<sequence length="200" mass="22553">MTGRPRNDWYQTDTDVVLTISKRGVPLEACRVTLSKDNNLIVKQDEDILFEGQLYSEIKKDEITVQCTPSKIELRLPKFSRCERWNSLLKDGQGGPVSAPLASTKAPVATSSSSSSKKNWDAIEKQAVKDEEDEKLEGDAAVNKMFRSIYDNASDDVRRAMMKSYSESNGTVLSTNWEEISKQKTETQPPACMEFKKFQT</sequence>
<dbReference type="SUPFAM" id="SSF49764">
    <property type="entry name" value="HSP20-like chaperones"/>
    <property type="match status" value="1"/>
</dbReference>
<evidence type="ECO:0000259" key="3">
    <source>
        <dbReference type="PROSITE" id="PS51203"/>
    </source>
</evidence>
<dbReference type="InterPro" id="IPR044563">
    <property type="entry name" value="Sgt1-like"/>
</dbReference>
<keyword evidence="5" id="KW-1185">Reference proteome</keyword>
<dbReference type="InterPro" id="IPR007699">
    <property type="entry name" value="SGS_dom"/>
</dbReference>
<dbReference type="AlphaFoldDB" id="G0N8T1"/>
<proteinExistence type="predicted"/>
<dbReference type="PANTHER" id="PTHR45862">
    <property type="entry name" value="PROTEIN SGT1 HOMOLOG"/>
    <property type="match status" value="1"/>
</dbReference>
<name>G0N8T1_CAEBE</name>
<feature type="region of interest" description="Disordered" evidence="1">
    <location>
        <begin position="92"/>
        <end position="121"/>
    </location>
</feature>
<dbReference type="OMA" id="HVFVTIL"/>
<gene>
    <name evidence="4" type="ORF">CAEBREN_26209</name>
</gene>
<dbReference type="Pfam" id="PF04969">
    <property type="entry name" value="CS"/>
    <property type="match status" value="1"/>
</dbReference>
<feature type="domain" description="SGS" evidence="2">
    <location>
        <begin position="109"/>
        <end position="200"/>
    </location>
</feature>
<dbReference type="STRING" id="135651.G0N8T1"/>
<protein>
    <submittedName>
        <fullName evidence="4">Uncharacterized protein</fullName>
    </submittedName>
</protein>
<dbReference type="GO" id="GO:0051087">
    <property type="term" value="F:protein-folding chaperone binding"/>
    <property type="evidence" value="ECO:0007669"/>
    <property type="project" value="InterPro"/>
</dbReference>
<feature type="domain" description="CS" evidence="3">
    <location>
        <begin position="2"/>
        <end position="89"/>
    </location>
</feature>
<dbReference type="Pfam" id="PF05002">
    <property type="entry name" value="SGS"/>
    <property type="match status" value="1"/>
</dbReference>
<evidence type="ECO:0000259" key="2">
    <source>
        <dbReference type="PROSITE" id="PS51048"/>
    </source>
</evidence>
<dbReference type="PROSITE" id="PS51203">
    <property type="entry name" value="CS"/>
    <property type="match status" value="1"/>
</dbReference>
<dbReference type="Proteomes" id="UP000008068">
    <property type="component" value="Unassembled WGS sequence"/>
</dbReference>
<organism evidence="5">
    <name type="scientific">Caenorhabditis brenneri</name>
    <name type="common">Nematode worm</name>
    <dbReference type="NCBI Taxonomy" id="135651"/>
    <lineage>
        <taxon>Eukaryota</taxon>
        <taxon>Metazoa</taxon>
        <taxon>Ecdysozoa</taxon>
        <taxon>Nematoda</taxon>
        <taxon>Chromadorea</taxon>
        <taxon>Rhabditida</taxon>
        <taxon>Rhabditina</taxon>
        <taxon>Rhabditomorpha</taxon>
        <taxon>Rhabditoidea</taxon>
        <taxon>Rhabditidae</taxon>
        <taxon>Peloderinae</taxon>
        <taxon>Caenorhabditis</taxon>
    </lineage>
</organism>